<dbReference type="SUPFAM" id="SSF81296">
    <property type="entry name" value="E set domains"/>
    <property type="match status" value="1"/>
</dbReference>
<dbReference type="OrthoDB" id="4364648at2759"/>
<dbReference type="InterPro" id="IPR014756">
    <property type="entry name" value="Ig_E-set"/>
</dbReference>
<reference evidence="3" key="1">
    <citation type="journal article" date="2015" name="Genome Announc.">
        <title>Draft genome sequence of the fungus Penicillium brasilianum MG11.</title>
        <authorList>
            <person name="Horn F."/>
            <person name="Linde J."/>
            <person name="Mattern D.J."/>
            <person name="Walther G."/>
            <person name="Guthke R."/>
            <person name="Brakhage A.A."/>
            <person name="Valiante V."/>
        </authorList>
    </citation>
    <scope>NUCLEOTIDE SEQUENCE [LARGE SCALE GENOMIC DNA]</scope>
    <source>
        <strain evidence="3">MG11</strain>
    </source>
</reference>
<keyword evidence="3" id="KW-1185">Reference proteome</keyword>
<proteinExistence type="predicted"/>
<evidence type="ECO:0000313" key="2">
    <source>
        <dbReference type="EMBL" id="CEJ54110.1"/>
    </source>
</evidence>
<dbReference type="Proteomes" id="UP000042958">
    <property type="component" value="Unassembled WGS sequence"/>
</dbReference>
<accession>A0A0F7TCK0</accession>
<evidence type="ECO:0000256" key="1">
    <source>
        <dbReference type="SAM" id="SignalP"/>
    </source>
</evidence>
<name>A0A0F7TCK0_PENBI</name>
<protein>
    <submittedName>
        <fullName evidence="2">Uncharacterized protein</fullName>
    </submittedName>
</protein>
<gene>
    <name evidence="2" type="ORF">PMG11_00432</name>
</gene>
<sequence length="162" mass="17726">MRATHALFAAALPSLSQALLLTDKSYTPCHTASQVESVNITPCDEEPCTFTKGTTVHFIMAGTSQQEVDAVNLKMDAQLGQHIFAGHFGLSVFHQDATTFSNHHYLTFITPPNSLSDPGAGVCSIIFDSFSHSCDTPQWWYLLSVTLQDEDQTKTVKISMVS</sequence>
<evidence type="ECO:0000313" key="3">
    <source>
        <dbReference type="Proteomes" id="UP000042958"/>
    </source>
</evidence>
<feature type="signal peptide" evidence="1">
    <location>
        <begin position="1"/>
        <end position="18"/>
    </location>
</feature>
<dbReference type="Gene3D" id="2.60.40.770">
    <property type="match status" value="1"/>
</dbReference>
<feature type="chain" id="PRO_5002522329" evidence="1">
    <location>
        <begin position="19"/>
        <end position="162"/>
    </location>
</feature>
<dbReference type="AlphaFoldDB" id="A0A0F7TCK0"/>
<dbReference type="EMBL" id="CDHK01000001">
    <property type="protein sequence ID" value="CEJ54110.1"/>
    <property type="molecule type" value="Genomic_DNA"/>
</dbReference>
<organism evidence="2 3">
    <name type="scientific">Penicillium brasilianum</name>
    <dbReference type="NCBI Taxonomy" id="104259"/>
    <lineage>
        <taxon>Eukaryota</taxon>
        <taxon>Fungi</taxon>
        <taxon>Dikarya</taxon>
        <taxon>Ascomycota</taxon>
        <taxon>Pezizomycotina</taxon>
        <taxon>Eurotiomycetes</taxon>
        <taxon>Eurotiomycetidae</taxon>
        <taxon>Eurotiales</taxon>
        <taxon>Aspergillaceae</taxon>
        <taxon>Penicillium</taxon>
    </lineage>
</organism>
<keyword evidence="1" id="KW-0732">Signal</keyword>